<organism evidence="1 2">
    <name type="scientific">Nonomuraea soli</name>
    <dbReference type="NCBI Taxonomy" id="1032476"/>
    <lineage>
        <taxon>Bacteria</taxon>
        <taxon>Bacillati</taxon>
        <taxon>Actinomycetota</taxon>
        <taxon>Actinomycetes</taxon>
        <taxon>Streptosporangiales</taxon>
        <taxon>Streptosporangiaceae</taxon>
        <taxon>Nonomuraea</taxon>
    </lineage>
</organism>
<reference evidence="1 2" key="1">
    <citation type="submission" date="2020-07" db="EMBL/GenBank/DDBJ databases">
        <title>Genomic Encyclopedia of Type Strains, Phase IV (KMG-IV): sequencing the most valuable type-strain genomes for metagenomic binning, comparative biology and taxonomic classification.</title>
        <authorList>
            <person name="Goeker M."/>
        </authorList>
    </citation>
    <scope>NUCLEOTIDE SEQUENCE [LARGE SCALE GENOMIC DNA]</scope>
    <source>
        <strain evidence="1 2">DSM 45533</strain>
    </source>
</reference>
<proteinExistence type="predicted"/>
<dbReference type="EMBL" id="JACDUR010000004">
    <property type="protein sequence ID" value="MBA2892985.1"/>
    <property type="molecule type" value="Genomic_DNA"/>
</dbReference>
<dbReference type="AlphaFoldDB" id="A0A7W0CL67"/>
<evidence type="ECO:0000313" key="1">
    <source>
        <dbReference type="EMBL" id="MBA2892985.1"/>
    </source>
</evidence>
<name>A0A7W0CL67_9ACTN</name>
<gene>
    <name evidence="1" type="ORF">HNR30_004339</name>
</gene>
<protein>
    <submittedName>
        <fullName evidence="1">Uncharacterized protein</fullName>
    </submittedName>
</protein>
<sequence>MDANNLALNWRRSLLDLLDEWIFAALDRHARCQGWEIRRPAPFIRVYRNPAVGRCRACAGEGFDDRGLCRACLGSGRGRP</sequence>
<dbReference type="Proteomes" id="UP000530928">
    <property type="component" value="Unassembled WGS sequence"/>
</dbReference>
<keyword evidence="2" id="KW-1185">Reference proteome</keyword>
<comment type="caution">
    <text evidence="1">The sequence shown here is derived from an EMBL/GenBank/DDBJ whole genome shotgun (WGS) entry which is preliminary data.</text>
</comment>
<evidence type="ECO:0000313" key="2">
    <source>
        <dbReference type="Proteomes" id="UP000530928"/>
    </source>
</evidence>
<accession>A0A7W0CL67</accession>
<dbReference type="RefSeq" id="WP_181611690.1">
    <property type="nucleotide sequence ID" value="NZ_BAABAM010000003.1"/>
</dbReference>